<dbReference type="Pfam" id="PF20150">
    <property type="entry name" value="2EXR"/>
    <property type="match status" value="1"/>
</dbReference>
<reference evidence="2 3" key="1">
    <citation type="submission" date="2017-11" db="EMBL/GenBank/DDBJ databases">
        <authorList>
            <person name="Kracher B."/>
        </authorList>
    </citation>
    <scope>NUCLEOTIDE SEQUENCE [LARGE SCALE GENOMIC DNA]</scope>
    <source>
        <strain evidence="2 3">RACE1</strain>
    </source>
</reference>
<dbReference type="PANTHER" id="PTHR35910">
    <property type="entry name" value="2EXR DOMAIN-CONTAINING PROTEIN"/>
    <property type="match status" value="1"/>
</dbReference>
<proteinExistence type="predicted"/>
<dbReference type="Proteomes" id="UP000275772">
    <property type="component" value="Unassembled WGS sequence"/>
</dbReference>
<feature type="domain" description="2EXR" evidence="1">
    <location>
        <begin position="94"/>
        <end position="175"/>
    </location>
</feature>
<evidence type="ECO:0000313" key="3">
    <source>
        <dbReference type="Proteomes" id="UP000275772"/>
    </source>
</evidence>
<accession>A0A383UGR8</accession>
<organism evidence="2 3">
    <name type="scientific">Blumeria hordei</name>
    <name type="common">Barley powdery mildew</name>
    <name type="synonym">Blumeria graminis f. sp. hordei</name>
    <dbReference type="NCBI Taxonomy" id="2867405"/>
    <lineage>
        <taxon>Eukaryota</taxon>
        <taxon>Fungi</taxon>
        <taxon>Dikarya</taxon>
        <taxon>Ascomycota</taxon>
        <taxon>Pezizomycotina</taxon>
        <taxon>Leotiomycetes</taxon>
        <taxon>Erysiphales</taxon>
        <taxon>Erysiphaceae</taxon>
        <taxon>Blumeria</taxon>
    </lineage>
</organism>
<dbReference type="VEuPathDB" id="FungiDB:BLGHR1_10177"/>
<name>A0A383UGR8_BLUHO</name>
<evidence type="ECO:0000259" key="1">
    <source>
        <dbReference type="Pfam" id="PF20150"/>
    </source>
</evidence>
<gene>
    <name evidence="2" type="ORF">BLGHR1_10177</name>
</gene>
<protein>
    <recommendedName>
        <fullName evidence="1">2EXR domain-containing protein</fullName>
    </recommendedName>
</protein>
<dbReference type="InterPro" id="IPR045518">
    <property type="entry name" value="2EXR"/>
</dbReference>
<sequence length="358" mass="40370">MLRRAQQSGLTSGVAPAVMVESLLRTAPLLAVKTRACTLNQTQATWISTPAATSSSPPRSDSAMPFTISTTHSSAPVDPFFSARSSHCRTLSHFSQFQQLPTELRCEIYALALQSRTLVIHYDSSSNSFNSPTAHPTLLSTCRESRIVAQKHYSLAFATSTSPARIYFNPYLDTLYLPRCGEMGYDENFRILRELIVEDRQIENTGYLSEGTNPASCFDQLRCVAIDHVDPRIKRPWEGYNKASFLRSFPRLEELILVLSSEEENEAPPSPISPINTKSPDYDITTAFRDPRLPPEAILQIWWDFRQLFAMEEHMLEQVCNDLGKKYEGFSLPTVRVRGKVVKKKPINGNRNSEMITI</sequence>
<dbReference type="PANTHER" id="PTHR35910:SF6">
    <property type="entry name" value="2EXR DOMAIN-CONTAINING PROTEIN"/>
    <property type="match status" value="1"/>
</dbReference>
<dbReference type="AlphaFoldDB" id="A0A383UGR8"/>
<evidence type="ECO:0000313" key="2">
    <source>
        <dbReference type="EMBL" id="SZE99426.1"/>
    </source>
</evidence>
<dbReference type="EMBL" id="UNSH01000001">
    <property type="protein sequence ID" value="SZE99426.1"/>
    <property type="molecule type" value="Genomic_DNA"/>
</dbReference>